<organism evidence="2 3">
    <name type="scientific">Novipirellula caenicola</name>
    <dbReference type="NCBI Taxonomy" id="1536901"/>
    <lineage>
        <taxon>Bacteria</taxon>
        <taxon>Pseudomonadati</taxon>
        <taxon>Planctomycetota</taxon>
        <taxon>Planctomycetia</taxon>
        <taxon>Pirellulales</taxon>
        <taxon>Pirellulaceae</taxon>
        <taxon>Novipirellula</taxon>
    </lineage>
</organism>
<feature type="compositionally biased region" description="Basic and acidic residues" evidence="1">
    <location>
        <begin position="113"/>
        <end position="135"/>
    </location>
</feature>
<reference evidence="2 3" key="1">
    <citation type="submission" date="2024-02" db="EMBL/GenBank/DDBJ databases">
        <title>Rhodopirellula caenicola NBRC 110016.</title>
        <authorList>
            <person name="Ichikawa N."/>
            <person name="Katano-Makiyama Y."/>
            <person name="Hidaka K."/>
        </authorList>
    </citation>
    <scope>NUCLEOTIDE SEQUENCE [LARGE SCALE GENOMIC DNA]</scope>
    <source>
        <strain evidence="2 3">NBRC 110016</strain>
    </source>
</reference>
<keyword evidence="3" id="KW-1185">Reference proteome</keyword>
<dbReference type="Proteomes" id="UP001416858">
    <property type="component" value="Unassembled WGS sequence"/>
</dbReference>
<protein>
    <submittedName>
        <fullName evidence="2">Uncharacterized protein</fullName>
    </submittedName>
</protein>
<sequence>MGRRFCYRRSSTRQRLVDFIEPRRVNGRVRRITRGLTANGSLMRSAFHLNQQAVKSFVESPNRSQLSREFAYVGNGFETTEQRLRRPTPRFSGIWRRLPVHPGSSWVDRKTWKEPNMSKRVSHEGKRGKGKKGEGGIKLAADSGQVGSRLTKTLGGSF</sequence>
<accession>A0ABP9VTG3</accession>
<name>A0ABP9VTG3_9BACT</name>
<evidence type="ECO:0000256" key="1">
    <source>
        <dbReference type="SAM" id="MobiDB-lite"/>
    </source>
</evidence>
<feature type="compositionally biased region" description="Polar residues" evidence="1">
    <location>
        <begin position="145"/>
        <end position="158"/>
    </location>
</feature>
<comment type="caution">
    <text evidence="2">The sequence shown here is derived from an EMBL/GenBank/DDBJ whole genome shotgun (WGS) entry which is preliminary data.</text>
</comment>
<gene>
    <name evidence="2" type="ORF">Rcae01_03908</name>
</gene>
<evidence type="ECO:0000313" key="2">
    <source>
        <dbReference type="EMBL" id="GAA5508442.1"/>
    </source>
</evidence>
<evidence type="ECO:0000313" key="3">
    <source>
        <dbReference type="Proteomes" id="UP001416858"/>
    </source>
</evidence>
<proteinExistence type="predicted"/>
<dbReference type="EMBL" id="BAABRO010000009">
    <property type="protein sequence ID" value="GAA5508442.1"/>
    <property type="molecule type" value="Genomic_DNA"/>
</dbReference>
<feature type="region of interest" description="Disordered" evidence="1">
    <location>
        <begin position="113"/>
        <end position="158"/>
    </location>
</feature>